<dbReference type="EMBL" id="KV878216">
    <property type="protein sequence ID" value="OJJ31305.1"/>
    <property type="molecule type" value="Genomic_DNA"/>
</dbReference>
<protein>
    <recommendedName>
        <fullName evidence="2">NADP-dependent oxidoreductase domain-containing protein</fullName>
    </recommendedName>
</protein>
<feature type="domain" description="NADP-dependent oxidoreductase" evidence="2">
    <location>
        <begin position="3"/>
        <end position="110"/>
    </location>
</feature>
<dbReference type="Gene3D" id="3.20.20.100">
    <property type="entry name" value="NADP-dependent oxidoreductase domain"/>
    <property type="match status" value="1"/>
</dbReference>
<dbReference type="RefSeq" id="XP_040684982.1">
    <property type="nucleotide sequence ID" value="XM_040839506.1"/>
</dbReference>
<keyword evidence="1" id="KW-0560">Oxidoreductase</keyword>
<dbReference type="InterPro" id="IPR023210">
    <property type="entry name" value="NADP_OxRdtase_dom"/>
</dbReference>
<dbReference type="AlphaFoldDB" id="A0A1L9R8Q7"/>
<dbReference type="PANTHER" id="PTHR43625">
    <property type="entry name" value="AFLATOXIN B1 ALDEHYDE REDUCTASE"/>
    <property type="match status" value="1"/>
</dbReference>
<keyword evidence="4" id="KW-1185">Reference proteome</keyword>
<name>A0A1L9R8Q7_ASPWE</name>
<dbReference type="GeneID" id="63755354"/>
<evidence type="ECO:0000256" key="1">
    <source>
        <dbReference type="ARBA" id="ARBA00023002"/>
    </source>
</evidence>
<dbReference type="InterPro" id="IPR036812">
    <property type="entry name" value="NAD(P)_OxRdtase_dom_sf"/>
</dbReference>
<dbReference type="SUPFAM" id="SSF51430">
    <property type="entry name" value="NAD(P)-linked oxidoreductase"/>
    <property type="match status" value="1"/>
</dbReference>
<sequence>MDVFENGVAETGAELGIVMKAHTPLGAGMLTGRLRSPDGLPANEYHRFFPRFQPENFGNNLQLVEKITRLAEERKCMPAQLALAWIKSKSRQPGMPFIVPVAGARSERRIIAMQQMSS</sequence>
<evidence type="ECO:0000313" key="4">
    <source>
        <dbReference type="Proteomes" id="UP000184383"/>
    </source>
</evidence>
<accession>A0A1L9R8Q7</accession>
<evidence type="ECO:0000313" key="3">
    <source>
        <dbReference type="EMBL" id="OJJ31305.1"/>
    </source>
</evidence>
<proteinExistence type="predicted"/>
<dbReference type="VEuPathDB" id="FungiDB:ASPWEDRAFT_747158"/>
<reference evidence="4" key="1">
    <citation type="journal article" date="2017" name="Genome Biol.">
        <title>Comparative genomics reveals high biological diversity and specific adaptations in the industrially and medically important fungal genus Aspergillus.</title>
        <authorList>
            <person name="de Vries R.P."/>
            <person name="Riley R."/>
            <person name="Wiebenga A."/>
            <person name="Aguilar-Osorio G."/>
            <person name="Amillis S."/>
            <person name="Uchima C.A."/>
            <person name="Anderluh G."/>
            <person name="Asadollahi M."/>
            <person name="Askin M."/>
            <person name="Barry K."/>
            <person name="Battaglia E."/>
            <person name="Bayram O."/>
            <person name="Benocci T."/>
            <person name="Braus-Stromeyer S.A."/>
            <person name="Caldana C."/>
            <person name="Canovas D."/>
            <person name="Cerqueira G.C."/>
            <person name="Chen F."/>
            <person name="Chen W."/>
            <person name="Choi C."/>
            <person name="Clum A."/>
            <person name="Dos Santos R.A."/>
            <person name="Damasio A.R."/>
            <person name="Diallinas G."/>
            <person name="Emri T."/>
            <person name="Fekete E."/>
            <person name="Flipphi M."/>
            <person name="Freyberg S."/>
            <person name="Gallo A."/>
            <person name="Gournas C."/>
            <person name="Habgood R."/>
            <person name="Hainaut M."/>
            <person name="Harispe M.L."/>
            <person name="Henrissat B."/>
            <person name="Hilden K.S."/>
            <person name="Hope R."/>
            <person name="Hossain A."/>
            <person name="Karabika E."/>
            <person name="Karaffa L."/>
            <person name="Karanyi Z."/>
            <person name="Krasevec N."/>
            <person name="Kuo A."/>
            <person name="Kusch H."/>
            <person name="LaButti K."/>
            <person name="Lagendijk E.L."/>
            <person name="Lapidus A."/>
            <person name="Levasseur A."/>
            <person name="Lindquist E."/>
            <person name="Lipzen A."/>
            <person name="Logrieco A.F."/>
            <person name="MacCabe A."/>
            <person name="Maekelae M.R."/>
            <person name="Malavazi I."/>
            <person name="Melin P."/>
            <person name="Meyer V."/>
            <person name="Mielnichuk N."/>
            <person name="Miskei M."/>
            <person name="Molnar A.P."/>
            <person name="Mule G."/>
            <person name="Ngan C.Y."/>
            <person name="Orejas M."/>
            <person name="Orosz E."/>
            <person name="Ouedraogo J.P."/>
            <person name="Overkamp K.M."/>
            <person name="Park H.-S."/>
            <person name="Perrone G."/>
            <person name="Piumi F."/>
            <person name="Punt P.J."/>
            <person name="Ram A.F."/>
            <person name="Ramon A."/>
            <person name="Rauscher S."/>
            <person name="Record E."/>
            <person name="Riano-Pachon D.M."/>
            <person name="Robert V."/>
            <person name="Roehrig J."/>
            <person name="Ruller R."/>
            <person name="Salamov A."/>
            <person name="Salih N.S."/>
            <person name="Samson R.A."/>
            <person name="Sandor E."/>
            <person name="Sanguinetti M."/>
            <person name="Schuetze T."/>
            <person name="Sepcic K."/>
            <person name="Shelest E."/>
            <person name="Sherlock G."/>
            <person name="Sophianopoulou V."/>
            <person name="Squina F.M."/>
            <person name="Sun H."/>
            <person name="Susca A."/>
            <person name="Todd R.B."/>
            <person name="Tsang A."/>
            <person name="Unkles S.E."/>
            <person name="van de Wiele N."/>
            <person name="van Rossen-Uffink D."/>
            <person name="Oliveira J.V."/>
            <person name="Vesth T.C."/>
            <person name="Visser J."/>
            <person name="Yu J.-H."/>
            <person name="Zhou M."/>
            <person name="Andersen M.R."/>
            <person name="Archer D.B."/>
            <person name="Baker S.E."/>
            <person name="Benoit I."/>
            <person name="Brakhage A.A."/>
            <person name="Braus G.H."/>
            <person name="Fischer R."/>
            <person name="Frisvad J.C."/>
            <person name="Goldman G.H."/>
            <person name="Houbraken J."/>
            <person name="Oakley B."/>
            <person name="Pocsi I."/>
            <person name="Scazzocchio C."/>
            <person name="Seiboth B."/>
            <person name="vanKuyk P.A."/>
            <person name="Wortman J."/>
            <person name="Dyer P.S."/>
            <person name="Grigoriev I.V."/>
        </authorList>
    </citation>
    <scope>NUCLEOTIDE SEQUENCE [LARGE SCALE GENOMIC DNA]</scope>
    <source>
        <strain evidence="4">DTO 134E9</strain>
    </source>
</reference>
<dbReference type="OrthoDB" id="37537at2759"/>
<dbReference type="InterPro" id="IPR050791">
    <property type="entry name" value="Aldo-Keto_reductase"/>
</dbReference>
<dbReference type="PANTHER" id="PTHR43625:SF78">
    <property type="entry name" value="PYRIDOXAL REDUCTASE-RELATED"/>
    <property type="match status" value="1"/>
</dbReference>
<gene>
    <name evidence="3" type="ORF">ASPWEDRAFT_747158</name>
</gene>
<dbReference type="GO" id="GO:0016491">
    <property type="term" value="F:oxidoreductase activity"/>
    <property type="evidence" value="ECO:0007669"/>
    <property type="project" value="UniProtKB-KW"/>
</dbReference>
<evidence type="ECO:0000259" key="2">
    <source>
        <dbReference type="Pfam" id="PF00248"/>
    </source>
</evidence>
<dbReference type="GO" id="GO:0005737">
    <property type="term" value="C:cytoplasm"/>
    <property type="evidence" value="ECO:0007669"/>
    <property type="project" value="TreeGrafter"/>
</dbReference>
<dbReference type="STRING" id="1073089.A0A1L9R8Q7"/>
<dbReference type="Pfam" id="PF00248">
    <property type="entry name" value="Aldo_ket_red"/>
    <property type="match status" value="1"/>
</dbReference>
<organism evidence="3 4">
    <name type="scientific">Aspergillus wentii DTO 134E9</name>
    <dbReference type="NCBI Taxonomy" id="1073089"/>
    <lineage>
        <taxon>Eukaryota</taxon>
        <taxon>Fungi</taxon>
        <taxon>Dikarya</taxon>
        <taxon>Ascomycota</taxon>
        <taxon>Pezizomycotina</taxon>
        <taxon>Eurotiomycetes</taxon>
        <taxon>Eurotiomycetidae</taxon>
        <taxon>Eurotiales</taxon>
        <taxon>Aspergillaceae</taxon>
        <taxon>Aspergillus</taxon>
        <taxon>Aspergillus subgen. Cremei</taxon>
    </lineage>
</organism>
<dbReference type="Proteomes" id="UP000184383">
    <property type="component" value="Unassembled WGS sequence"/>
</dbReference>